<proteinExistence type="predicted"/>
<dbReference type="EMBL" id="JAKKPZ010000009">
    <property type="protein sequence ID" value="KAI1717376.1"/>
    <property type="molecule type" value="Genomic_DNA"/>
</dbReference>
<dbReference type="SUPFAM" id="SSF46785">
    <property type="entry name" value="Winged helix' DNA-binding domain"/>
    <property type="match status" value="1"/>
</dbReference>
<dbReference type="InterPro" id="IPR036388">
    <property type="entry name" value="WH-like_DNA-bd_sf"/>
</dbReference>
<keyword evidence="2" id="KW-1185">Reference proteome</keyword>
<gene>
    <name evidence="1" type="ORF">DdX_07121</name>
</gene>
<evidence type="ECO:0000313" key="1">
    <source>
        <dbReference type="EMBL" id="KAI1717376.1"/>
    </source>
</evidence>
<sequence length="258" mass="29150">MSDHNKNFNSNQLNGYYENGRIGTNVRESQALWHFPHPGMYPQMLNPQLPPYQYSSAQATSSKTPSRINAGEALRTIDQNIPQVKSSQNMFHPYSKPNAIAPTKAIHKASAEINSNNIVASDKPTMADGSSSISYSGQVDDKKSRWLKLISEKIESPMMKCLCELLSQPASYGNIIAWTGNKCEFKVANTEILAEILATRFPSEKKRSYLQVARALKCFEATLLHGHVVMRKVKSKRNHFELFPDLDSDEEYVSLFFW</sequence>
<reference evidence="1" key="1">
    <citation type="submission" date="2022-01" db="EMBL/GenBank/DDBJ databases">
        <title>Genome Sequence Resource for Two Populations of Ditylenchus destructor, the Migratory Endoparasitic Phytonematode.</title>
        <authorList>
            <person name="Zhang H."/>
            <person name="Lin R."/>
            <person name="Xie B."/>
        </authorList>
    </citation>
    <scope>NUCLEOTIDE SEQUENCE</scope>
    <source>
        <strain evidence="1">BazhouSP</strain>
    </source>
</reference>
<accession>A0AAD4R8X4</accession>
<dbReference type="AlphaFoldDB" id="A0AAD4R8X4"/>
<evidence type="ECO:0000313" key="2">
    <source>
        <dbReference type="Proteomes" id="UP001201812"/>
    </source>
</evidence>
<protein>
    <submittedName>
        <fullName evidence="1">Ets-domain-containing protein</fullName>
    </submittedName>
</protein>
<dbReference type="InterPro" id="IPR036390">
    <property type="entry name" value="WH_DNA-bd_sf"/>
</dbReference>
<dbReference type="Proteomes" id="UP001201812">
    <property type="component" value="Unassembled WGS sequence"/>
</dbReference>
<dbReference type="Gene3D" id="1.10.10.10">
    <property type="entry name" value="Winged helix-like DNA-binding domain superfamily/Winged helix DNA-binding domain"/>
    <property type="match status" value="1"/>
</dbReference>
<comment type="caution">
    <text evidence="1">The sequence shown here is derived from an EMBL/GenBank/DDBJ whole genome shotgun (WGS) entry which is preliminary data.</text>
</comment>
<organism evidence="1 2">
    <name type="scientific">Ditylenchus destructor</name>
    <dbReference type="NCBI Taxonomy" id="166010"/>
    <lineage>
        <taxon>Eukaryota</taxon>
        <taxon>Metazoa</taxon>
        <taxon>Ecdysozoa</taxon>
        <taxon>Nematoda</taxon>
        <taxon>Chromadorea</taxon>
        <taxon>Rhabditida</taxon>
        <taxon>Tylenchina</taxon>
        <taxon>Tylenchomorpha</taxon>
        <taxon>Sphaerularioidea</taxon>
        <taxon>Anguinidae</taxon>
        <taxon>Anguininae</taxon>
        <taxon>Ditylenchus</taxon>
    </lineage>
</organism>
<name>A0AAD4R8X4_9BILA</name>